<evidence type="ECO:0000259" key="2">
    <source>
        <dbReference type="Pfam" id="PF23003"/>
    </source>
</evidence>
<evidence type="ECO:0000313" key="4">
    <source>
        <dbReference type="Proteomes" id="UP000835052"/>
    </source>
</evidence>
<dbReference type="PANTHER" id="PTHR35572:SF7">
    <property type="entry name" value="PROTEIN CBG04538"/>
    <property type="match status" value="1"/>
</dbReference>
<accession>A0A8S1HHF4</accession>
<keyword evidence="1" id="KW-0732">Signal</keyword>
<reference evidence="3" key="1">
    <citation type="submission" date="2020-10" db="EMBL/GenBank/DDBJ databases">
        <authorList>
            <person name="Kikuchi T."/>
        </authorList>
    </citation>
    <scope>NUCLEOTIDE SEQUENCE</scope>
    <source>
        <strain evidence="3">NKZ352</strain>
    </source>
</reference>
<keyword evidence="4" id="KW-1185">Reference proteome</keyword>
<evidence type="ECO:0000256" key="1">
    <source>
        <dbReference type="SAM" id="SignalP"/>
    </source>
</evidence>
<comment type="caution">
    <text evidence="3">The sequence shown here is derived from an EMBL/GenBank/DDBJ whole genome shotgun (WGS) entry which is preliminary data.</text>
</comment>
<feature type="signal peptide" evidence="1">
    <location>
        <begin position="1"/>
        <end position="20"/>
    </location>
</feature>
<dbReference type="Proteomes" id="UP000835052">
    <property type="component" value="Unassembled WGS sequence"/>
</dbReference>
<dbReference type="InterPro" id="IPR040282">
    <property type="entry name" value="Mig-18-like"/>
</dbReference>
<organism evidence="3 4">
    <name type="scientific">Caenorhabditis auriculariae</name>
    <dbReference type="NCBI Taxonomy" id="2777116"/>
    <lineage>
        <taxon>Eukaryota</taxon>
        <taxon>Metazoa</taxon>
        <taxon>Ecdysozoa</taxon>
        <taxon>Nematoda</taxon>
        <taxon>Chromadorea</taxon>
        <taxon>Rhabditida</taxon>
        <taxon>Rhabditina</taxon>
        <taxon>Rhabditomorpha</taxon>
        <taxon>Rhabditoidea</taxon>
        <taxon>Rhabditidae</taxon>
        <taxon>Peloderinae</taxon>
        <taxon>Caenorhabditis</taxon>
    </lineage>
</organism>
<feature type="domain" description="Abnormal cell migration protein 18-like fibronectin type I" evidence="2">
    <location>
        <begin position="127"/>
        <end position="185"/>
    </location>
</feature>
<name>A0A8S1HHF4_9PELO</name>
<dbReference type="PANTHER" id="PTHR35572">
    <property type="entry name" value="PROTEIN CBG04538-RELATED"/>
    <property type="match status" value="1"/>
</dbReference>
<feature type="chain" id="PRO_5035854037" description="Abnormal cell migration protein 18-like fibronectin type I domain-containing protein" evidence="1">
    <location>
        <begin position="21"/>
        <end position="494"/>
    </location>
</feature>
<dbReference type="AlphaFoldDB" id="A0A8S1HHF4"/>
<evidence type="ECO:0000313" key="3">
    <source>
        <dbReference type="EMBL" id="CAD6193838.1"/>
    </source>
</evidence>
<proteinExistence type="predicted"/>
<dbReference type="EMBL" id="CAJGYM010000039">
    <property type="protein sequence ID" value="CAD6193838.1"/>
    <property type="molecule type" value="Genomic_DNA"/>
</dbReference>
<feature type="domain" description="Abnormal cell migration protein 18-like fibronectin type I" evidence="2">
    <location>
        <begin position="271"/>
        <end position="334"/>
    </location>
</feature>
<feature type="domain" description="Abnormal cell migration protein 18-like fibronectin type I" evidence="2">
    <location>
        <begin position="199"/>
        <end position="263"/>
    </location>
</feature>
<feature type="domain" description="Abnormal cell migration protein 18-like fibronectin type I" evidence="2">
    <location>
        <begin position="352"/>
        <end position="408"/>
    </location>
</feature>
<sequence>MIGSPTKLLLFLGVVVAVFAVPVPSEDKDPTRCTYDNQDYKNQSTWVAQEAFKMKCVTSENGSWRTEVISCVVPAKMRHCKDQKGCEDLHINVNDKKDDGQDMFECVSGNNQQVNLKHSKAAKADCKNHKYGTTWREGFFRYKCQEGGVIKLEACITAENSEIPLGETLKMDMYDISCTMDDNGVVSMKSKSDSSRVVCKTSEGVNKKFGEKWNDKSFVKKCSDYGVTRIVACRDDSVEEEIPVGKNVTVNGKTFSCYKNESSFALRRTWCEHAGIKYDNQSYWFDQDVFKYKCELTPNRTMGAIIVGCKTPSGKEIAIGETVEIGDTAFECTKGNVTLRSGPVKNALCLRKYKTGEEWTDGTFKMRCEPHGKTSAVACMAWNNTEISVGESKRLDGITMECASENGKVILRPKMGADCVAEDGSIKKSGDIWHEKAFVRRCSEYGYNDVIACKSGDLEIAVNTTVTTDGVQHICENKGKTFRYGHQKQAPLPS</sequence>
<dbReference type="OrthoDB" id="5785512at2759"/>
<gene>
    <name evidence="3" type="ORF">CAUJ_LOCUS9757</name>
</gene>
<dbReference type="Pfam" id="PF23003">
    <property type="entry name" value="Fn1_2"/>
    <property type="match status" value="4"/>
</dbReference>
<dbReference type="InterPro" id="IPR055119">
    <property type="entry name" value="Mig18_Fn1"/>
</dbReference>
<protein>
    <recommendedName>
        <fullName evidence="2">Abnormal cell migration protein 18-like fibronectin type I domain-containing protein</fullName>
    </recommendedName>
</protein>